<gene>
    <name evidence="1" type="ORF">K0M31_013324</name>
</gene>
<proteinExistence type="predicted"/>
<evidence type="ECO:0000313" key="2">
    <source>
        <dbReference type="Proteomes" id="UP001177670"/>
    </source>
</evidence>
<dbReference type="Proteomes" id="UP001177670">
    <property type="component" value="Unassembled WGS sequence"/>
</dbReference>
<evidence type="ECO:0000313" key="1">
    <source>
        <dbReference type="EMBL" id="KAK1119497.1"/>
    </source>
</evidence>
<dbReference type="EMBL" id="JAHYIQ010000036">
    <property type="protein sequence ID" value="KAK1119497.1"/>
    <property type="molecule type" value="Genomic_DNA"/>
</dbReference>
<dbReference type="AlphaFoldDB" id="A0AA40KGN1"/>
<organism evidence="1 2">
    <name type="scientific">Melipona bicolor</name>
    <dbReference type="NCBI Taxonomy" id="60889"/>
    <lineage>
        <taxon>Eukaryota</taxon>
        <taxon>Metazoa</taxon>
        <taxon>Ecdysozoa</taxon>
        <taxon>Arthropoda</taxon>
        <taxon>Hexapoda</taxon>
        <taxon>Insecta</taxon>
        <taxon>Pterygota</taxon>
        <taxon>Neoptera</taxon>
        <taxon>Endopterygota</taxon>
        <taxon>Hymenoptera</taxon>
        <taxon>Apocrita</taxon>
        <taxon>Aculeata</taxon>
        <taxon>Apoidea</taxon>
        <taxon>Anthophila</taxon>
        <taxon>Apidae</taxon>
        <taxon>Melipona</taxon>
    </lineage>
</organism>
<name>A0AA40KGN1_9HYME</name>
<reference evidence="1" key="1">
    <citation type="submission" date="2021-10" db="EMBL/GenBank/DDBJ databases">
        <title>Melipona bicolor Genome sequencing and assembly.</title>
        <authorList>
            <person name="Araujo N.S."/>
            <person name="Arias M.C."/>
        </authorList>
    </citation>
    <scope>NUCLEOTIDE SEQUENCE</scope>
    <source>
        <strain evidence="1">USP_2M_L1-L4_2017</strain>
        <tissue evidence="1">Whole body</tissue>
    </source>
</reference>
<sequence>MHRITREMRRSDHLCVTQLRQGCCQGHRIHKILVLGHAIFTRLANISYLERWNGGVPSVCPFTSAASPRKISPVDPKLTPPQGEASFNLSQVRSGEVHVWLDEDTTWRPIVYVPARGCNVQ</sequence>
<accession>A0AA40KGN1</accession>
<keyword evidence="2" id="KW-1185">Reference proteome</keyword>
<comment type="caution">
    <text evidence="1">The sequence shown here is derived from an EMBL/GenBank/DDBJ whole genome shotgun (WGS) entry which is preliminary data.</text>
</comment>
<protein>
    <submittedName>
        <fullName evidence="1">Uncharacterized protein</fullName>
    </submittedName>
</protein>